<dbReference type="EMBL" id="JACVVK020000004">
    <property type="protein sequence ID" value="KAK7507535.1"/>
    <property type="molecule type" value="Genomic_DNA"/>
</dbReference>
<accession>A0ABD0M738</accession>
<gene>
    <name evidence="2" type="ORF">BaRGS_00001470</name>
</gene>
<name>A0ABD0M738_9CAEN</name>
<protein>
    <recommendedName>
        <fullName evidence="1">Ig-like domain-containing protein</fullName>
    </recommendedName>
</protein>
<organism evidence="2 3">
    <name type="scientific">Batillaria attramentaria</name>
    <dbReference type="NCBI Taxonomy" id="370345"/>
    <lineage>
        <taxon>Eukaryota</taxon>
        <taxon>Metazoa</taxon>
        <taxon>Spiralia</taxon>
        <taxon>Lophotrochozoa</taxon>
        <taxon>Mollusca</taxon>
        <taxon>Gastropoda</taxon>
        <taxon>Caenogastropoda</taxon>
        <taxon>Sorbeoconcha</taxon>
        <taxon>Cerithioidea</taxon>
        <taxon>Batillariidae</taxon>
        <taxon>Batillaria</taxon>
    </lineage>
</organism>
<dbReference type="InterPro" id="IPR007110">
    <property type="entry name" value="Ig-like_dom"/>
</dbReference>
<dbReference type="InterPro" id="IPR036179">
    <property type="entry name" value="Ig-like_dom_sf"/>
</dbReference>
<dbReference type="InterPro" id="IPR003599">
    <property type="entry name" value="Ig_sub"/>
</dbReference>
<proteinExistence type="predicted"/>
<dbReference type="Gene3D" id="2.60.40.10">
    <property type="entry name" value="Immunoglobulins"/>
    <property type="match status" value="1"/>
</dbReference>
<dbReference type="InterPro" id="IPR013098">
    <property type="entry name" value="Ig_I-set"/>
</dbReference>
<comment type="caution">
    <text evidence="2">The sequence shown here is derived from an EMBL/GenBank/DDBJ whole genome shotgun (WGS) entry which is preliminary data.</text>
</comment>
<dbReference type="InterPro" id="IPR013783">
    <property type="entry name" value="Ig-like_fold"/>
</dbReference>
<dbReference type="SMART" id="SM00409">
    <property type="entry name" value="IG"/>
    <property type="match status" value="1"/>
</dbReference>
<dbReference type="InterPro" id="IPR003598">
    <property type="entry name" value="Ig_sub2"/>
</dbReference>
<sequence length="315" mass="35016">MQTRRNTKVHTFTTNVKNRSTLCSTSAPQLQKLNKHGKKMLLEEHTEIPESEETAAPLVAKDEVTVTLEGLEAPTTESMAPETEEVTAVETIAEKPIETEEVSHEFVIRETAEAVSLEETQEEITIPESEKAAPEVTTAESFQTLITEIEEAFAEDYTQQAPIIEEEEELPKPSVSGVPVTEPEAPVEEEGFVMVELPETKDVQEEIVEERPTGEAPKFLQPLQNVEATEGQTVRFETTVSGFPRPEVSWFLDGEPIKESPVYRIITEASGTCILELPQSFPEDEGEYECRATNEYGTTSIKADLYIQGQHSSVS</sequence>
<evidence type="ECO:0000313" key="3">
    <source>
        <dbReference type="Proteomes" id="UP001519460"/>
    </source>
</evidence>
<keyword evidence="3" id="KW-1185">Reference proteome</keyword>
<reference evidence="2 3" key="1">
    <citation type="journal article" date="2023" name="Sci. Data">
        <title>Genome assembly of the Korean intertidal mud-creeper Batillaria attramentaria.</title>
        <authorList>
            <person name="Patra A.K."/>
            <person name="Ho P.T."/>
            <person name="Jun S."/>
            <person name="Lee S.J."/>
            <person name="Kim Y."/>
            <person name="Won Y.J."/>
        </authorList>
    </citation>
    <scope>NUCLEOTIDE SEQUENCE [LARGE SCALE GENOMIC DNA]</scope>
    <source>
        <strain evidence="2">Wonlab-2016</strain>
    </source>
</reference>
<dbReference type="AlphaFoldDB" id="A0ABD0M738"/>
<dbReference type="Proteomes" id="UP001519460">
    <property type="component" value="Unassembled WGS sequence"/>
</dbReference>
<dbReference type="SMART" id="SM00408">
    <property type="entry name" value="IGc2"/>
    <property type="match status" value="1"/>
</dbReference>
<evidence type="ECO:0000259" key="1">
    <source>
        <dbReference type="PROSITE" id="PS50835"/>
    </source>
</evidence>
<dbReference type="Pfam" id="PF07679">
    <property type="entry name" value="I-set"/>
    <property type="match status" value="1"/>
</dbReference>
<dbReference type="FunFam" id="2.60.40.10:FF:000714">
    <property type="entry name" value="Titin novex-3"/>
    <property type="match status" value="1"/>
</dbReference>
<feature type="domain" description="Ig-like" evidence="1">
    <location>
        <begin position="217"/>
        <end position="306"/>
    </location>
</feature>
<dbReference type="PROSITE" id="PS50835">
    <property type="entry name" value="IG_LIKE"/>
    <property type="match status" value="1"/>
</dbReference>
<dbReference type="PANTHER" id="PTHR47633">
    <property type="entry name" value="IMMUNOGLOBULIN"/>
    <property type="match status" value="1"/>
</dbReference>
<evidence type="ECO:0000313" key="2">
    <source>
        <dbReference type="EMBL" id="KAK7507535.1"/>
    </source>
</evidence>
<dbReference type="SUPFAM" id="SSF48726">
    <property type="entry name" value="Immunoglobulin"/>
    <property type="match status" value="1"/>
</dbReference>